<dbReference type="InterPro" id="IPR036220">
    <property type="entry name" value="UDP-Glc/GDP-Man_DH_C_sf"/>
</dbReference>
<protein>
    <submittedName>
        <fullName evidence="5">UDP-N-acetyl-D-glucosamine dehydrogenase</fullName>
    </submittedName>
</protein>
<dbReference type="InterPro" id="IPR028359">
    <property type="entry name" value="UDP_ManNAc/GlcNAc_DH"/>
</dbReference>
<keyword evidence="2" id="KW-0520">NAD</keyword>
<keyword evidence="6" id="KW-1185">Reference proteome</keyword>
<dbReference type="Proteomes" id="UP000199163">
    <property type="component" value="Unassembled WGS sequence"/>
</dbReference>
<dbReference type="SMART" id="SM00984">
    <property type="entry name" value="UDPG_MGDP_dh_C"/>
    <property type="match status" value="1"/>
</dbReference>
<evidence type="ECO:0000256" key="1">
    <source>
        <dbReference type="ARBA" id="ARBA00023002"/>
    </source>
</evidence>
<dbReference type="SUPFAM" id="SSF48179">
    <property type="entry name" value="6-phosphogluconate dehydrogenase C-terminal domain-like"/>
    <property type="match status" value="1"/>
</dbReference>
<dbReference type="GO" id="GO:0000271">
    <property type="term" value="P:polysaccharide biosynthetic process"/>
    <property type="evidence" value="ECO:0007669"/>
    <property type="project" value="InterPro"/>
</dbReference>
<dbReference type="PANTHER" id="PTHR43491:SF1">
    <property type="entry name" value="UDP-N-ACETYL-D-MANNOSAMINE DEHYDROGENASE"/>
    <property type="match status" value="1"/>
</dbReference>
<dbReference type="InterPro" id="IPR036291">
    <property type="entry name" value="NAD(P)-bd_dom_sf"/>
</dbReference>
<dbReference type="GO" id="GO:0051287">
    <property type="term" value="F:NAD binding"/>
    <property type="evidence" value="ECO:0007669"/>
    <property type="project" value="InterPro"/>
</dbReference>
<dbReference type="Gene3D" id="3.40.50.720">
    <property type="entry name" value="NAD(P)-binding Rossmann-like Domain"/>
    <property type="match status" value="2"/>
</dbReference>
<dbReference type="SUPFAM" id="SSF51735">
    <property type="entry name" value="NAD(P)-binding Rossmann-fold domains"/>
    <property type="match status" value="1"/>
</dbReference>
<reference evidence="5 6" key="1">
    <citation type="submission" date="2016-10" db="EMBL/GenBank/DDBJ databases">
        <authorList>
            <person name="de Groot N.N."/>
        </authorList>
    </citation>
    <scope>NUCLEOTIDE SEQUENCE [LARGE SCALE GENOMIC DNA]</scope>
    <source>
        <strain evidence="5 6">DSM 21632</strain>
    </source>
</reference>
<dbReference type="Pfam" id="PF03721">
    <property type="entry name" value="UDPG_MGDP_dh_N"/>
    <property type="match status" value="1"/>
</dbReference>
<comment type="similarity">
    <text evidence="3">Belongs to the UDP-glucose/GDP-mannose dehydrogenase family.</text>
</comment>
<evidence type="ECO:0000256" key="2">
    <source>
        <dbReference type="ARBA" id="ARBA00023027"/>
    </source>
</evidence>
<dbReference type="PANTHER" id="PTHR43491">
    <property type="entry name" value="UDP-N-ACETYL-D-MANNOSAMINE DEHYDROGENASE"/>
    <property type="match status" value="1"/>
</dbReference>
<feature type="domain" description="UDP-glucose/GDP-mannose dehydrogenase C-terminal" evidence="4">
    <location>
        <begin position="321"/>
        <end position="417"/>
    </location>
</feature>
<dbReference type="STRING" id="568899.SAMN05192534_12521"/>
<dbReference type="Pfam" id="PF03720">
    <property type="entry name" value="UDPG_MGDP_dh_C"/>
    <property type="match status" value="1"/>
</dbReference>
<organism evidence="5 6">
    <name type="scientific">Alteribacillus persepolensis</name>
    <dbReference type="NCBI Taxonomy" id="568899"/>
    <lineage>
        <taxon>Bacteria</taxon>
        <taxon>Bacillati</taxon>
        <taxon>Bacillota</taxon>
        <taxon>Bacilli</taxon>
        <taxon>Bacillales</taxon>
        <taxon>Bacillaceae</taxon>
        <taxon>Alteribacillus</taxon>
    </lineage>
</organism>
<dbReference type="PIRSF" id="PIRSF000124">
    <property type="entry name" value="UDPglc_GDPman_dh"/>
    <property type="match status" value="1"/>
</dbReference>
<dbReference type="AlphaFoldDB" id="A0A1G8IQK5"/>
<accession>A0A1G8IQK5</accession>
<keyword evidence="1" id="KW-0560">Oxidoreductase</keyword>
<name>A0A1G8IQK5_9BACI</name>
<dbReference type="EMBL" id="FNDK01000025">
    <property type="protein sequence ID" value="SDI21121.1"/>
    <property type="molecule type" value="Genomic_DNA"/>
</dbReference>
<evidence type="ECO:0000259" key="4">
    <source>
        <dbReference type="SMART" id="SM00984"/>
    </source>
</evidence>
<dbReference type="GO" id="GO:0016628">
    <property type="term" value="F:oxidoreductase activity, acting on the CH-CH group of donors, NAD or NADP as acceptor"/>
    <property type="evidence" value="ECO:0007669"/>
    <property type="project" value="InterPro"/>
</dbReference>
<dbReference type="SUPFAM" id="SSF52413">
    <property type="entry name" value="UDP-glucose/GDP-mannose dehydrogenase C-terminal domain"/>
    <property type="match status" value="1"/>
</dbReference>
<dbReference type="GO" id="GO:0016616">
    <property type="term" value="F:oxidoreductase activity, acting on the CH-OH group of donors, NAD or NADP as acceptor"/>
    <property type="evidence" value="ECO:0007669"/>
    <property type="project" value="InterPro"/>
</dbReference>
<evidence type="ECO:0000313" key="6">
    <source>
        <dbReference type="Proteomes" id="UP000199163"/>
    </source>
</evidence>
<sequence length="433" mass="48084">MKRKHPMKAAVIGLGFVGLPLSLLLQQKGFDVTGIDIDSAKINKLNQGKSSLSEINSETVASALSSGRYTATSDTSTIKDQDIIIVCVPTPLNEKNEPNLNYLQAVGESLAPNLRKKQLVVLESSVYPGTTQDFFKPILEQSGLSVGKDFYLAYSPERIDPGNKHFQVHEIPKLVSGVTPKCLSELFKVYSHIYDKVIKVSSTKTAEITKLLENSYRFINISFINEFALLCEQLNINVWEVIEAASTKPYGFQAFYPGPGIGGHCIPIDPLYLKYKAKQIKAPHEFIDLSQTVNKNVPLNITNHIADILSNEHSMTEADVFVYGVTYKKDVDDARESPAEKIIQALIEKGARVQYHDPYIEQFKVNKSKTLSSVPITKEKLKEADCVLILTDHSNIPIDTILNYAKVVYDTRNVTKGYDGKAKIYRLGGGHSA</sequence>
<evidence type="ECO:0000313" key="5">
    <source>
        <dbReference type="EMBL" id="SDI21121.1"/>
    </source>
</evidence>
<dbReference type="PIRSF" id="PIRSF500136">
    <property type="entry name" value="UDP_ManNAc_DH"/>
    <property type="match status" value="1"/>
</dbReference>
<evidence type="ECO:0000256" key="3">
    <source>
        <dbReference type="PIRNR" id="PIRNR000124"/>
    </source>
</evidence>
<dbReference type="InterPro" id="IPR017476">
    <property type="entry name" value="UDP-Glc/GDP-Man"/>
</dbReference>
<proteinExistence type="inferred from homology"/>
<dbReference type="InterPro" id="IPR001732">
    <property type="entry name" value="UDP-Glc/GDP-Man_DH_N"/>
</dbReference>
<dbReference type="InterPro" id="IPR014026">
    <property type="entry name" value="UDP-Glc/GDP-Man_DH_dimer"/>
</dbReference>
<dbReference type="Pfam" id="PF00984">
    <property type="entry name" value="UDPG_MGDP_dh"/>
    <property type="match status" value="1"/>
</dbReference>
<gene>
    <name evidence="5" type="ORF">SAMN05192534_12521</name>
</gene>
<dbReference type="InterPro" id="IPR008927">
    <property type="entry name" value="6-PGluconate_DH-like_C_sf"/>
</dbReference>
<dbReference type="InterPro" id="IPR014027">
    <property type="entry name" value="UDP-Glc/GDP-Man_DH_C"/>
</dbReference>
<dbReference type="NCBIfam" id="TIGR03026">
    <property type="entry name" value="NDP-sugDHase"/>
    <property type="match status" value="1"/>
</dbReference>